<proteinExistence type="predicted"/>
<sequence length="120" mass="13537">MRHHTPWFCWPKMPDQTKPTSISREMIDAANGFVKEMEALQMLVREISTHSSTSCCALQPADEQIVISCNNKINVTCDILGLRFAVIQQRSIIRITSRIDGLAQRVFVPLLFCPDYAPSG</sequence>
<evidence type="ECO:0000313" key="2">
    <source>
        <dbReference type="Proteomes" id="UP000027265"/>
    </source>
</evidence>
<reference evidence="2" key="1">
    <citation type="journal article" date="2014" name="Proc. Natl. Acad. Sci. U.S.A.">
        <title>Extensive sampling of basidiomycete genomes demonstrates inadequacy of the white-rot/brown-rot paradigm for wood decay fungi.</title>
        <authorList>
            <person name="Riley R."/>
            <person name="Salamov A.A."/>
            <person name="Brown D.W."/>
            <person name="Nagy L.G."/>
            <person name="Floudas D."/>
            <person name="Held B.W."/>
            <person name="Levasseur A."/>
            <person name="Lombard V."/>
            <person name="Morin E."/>
            <person name="Otillar R."/>
            <person name="Lindquist E.A."/>
            <person name="Sun H."/>
            <person name="LaButti K.M."/>
            <person name="Schmutz J."/>
            <person name="Jabbour D."/>
            <person name="Luo H."/>
            <person name="Baker S.E."/>
            <person name="Pisabarro A.G."/>
            <person name="Walton J.D."/>
            <person name="Blanchette R.A."/>
            <person name="Henrissat B."/>
            <person name="Martin F."/>
            <person name="Cullen D."/>
            <person name="Hibbett D.S."/>
            <person name="Grigoriev I.V."/>
        </authorList>
    </citation>
    <scope>NUCLEOTIDE SEQUENCE [LARGE SCALE GENOMIC DNA]</scope>
    <source>
        <strain evidence="2">MUCL 33604</strain>
    </source>
</reference>
<gene>
    <name evidence="1" type="ORF">JAAARDRAFT_74389</name>
</gene>
<keyword evidence="2" id="KW-1185">Reference proteome</keyword>
<accession>A0A067PGF1</accession>
<name>A0A067PGF1_9AGAM</name>
<dbReference type="Proteomes" id="UP000027265">
    <property type="component" value="Unassembled WGS sequence"/>
</dbReference>
<dbReference type="EMBL" id="KL197766">
    <property type="protein sequence ID" value="KDQ50097.1"/>
    <property type="molecule type" value="Genomic_DNA"/>
</dbReference>
<evidence type="ECO:0000313" key="1">
    <source>
        <dbReference type="EMBL" id="KDQ50097.1"/>
    </source>
</evidence>
<protein>
    <submittedName>
        <fullName evidence="1">Uncharacterized protein</fullName>
    </submittedName>
</protein>
<dbReference type="InParanoid" id="A0A067PGF1"/>
<dbReference type="AlphaFoldDB" id="A0A067PGF1"/>
<dbReference type="HOGENOM" id="CLU_2050013_0_0_1"/>
<organism evidence="1 2">
    <name type="scientific">Jaapia argillacea MUCL 33604</name>
    <dbReference type="NCBI Taxonomy" id="933084"/>
    <lineage>
        <taxon>Eukaryota</taxon>
        <taxon>Fungi</taxon>
        <taxon>Dikarya</taxon>
        <taxon>Basidiomycota</taxon>
        <taxon>Agaricomycotina</taxon>
        <taxon>Agaricomycetes</taxon>
        <taxon>Agaricomycetidae</taxon>
        <taxon>Jaapiales</taxon>
        <taxon>Jaapiaceae</taxon>
        <taxon>Jaapia</taxon>
    </lineage>
</organism>